<keyword evidence="1" id="KW-0472">Membrane</keyword>
<dbReference type="RefSeq" id="WP_013137848.1">
    <property type="nucleotide sequence ID" value="NC_014168.1"/>
</dbReference>
<accession>D6ZEB2</accession>
<dbReference type="KEGG" id="srt:Srot_0916"/>
<feature type="transmembrane region" description="Helical" evidence="1">
    <location>
        <begin position="6"/>
        <end position="22"/>
    </location>
</feature>
<protein>
    <submittedName>
        <fullName evidence="2">Uncharacterized protein</fullName>
    </submittedName>
</protein>
<feature type="transmembrane region" description="Helical" evidence="1">
    <location>
        <begin position="43"/>
        <end position="65"/>
    </location>
</feature>
<evidence type="ECO:0000256" key="1">
    <source>
        <dbReference type="SAM" id="Phobius"/>
    </source>
</evidence>
<evidence type="ECO:0000313" key="2">
    <source>
        <dbReference type="EMBL" id="ADG97392.1"/>
    </source>
</evidence>
<dbReference type="Proteomes" id="UP000002247">
    <property type="component" value="Chromosome"/>
</dbReference>
<feature type="transmembrane region" description="Helical" evidence="1">
    <location>
        <begin position="104"/>
        <end position="123"/>
    </location>
</feature>
<keyword evidence="1" id="KW-0812">Transmembrane</keyword>
<dbReference type="HOGENOM" id="CLU_1146556_0_0_11"/>
<feature type="transmembrane region" description="Helical" evidence="1">
    <location>
        <begin position="135"/>
        <end position="154"/>
    </location>
</feature>
<reference evidence="2 3" key="1">
    <citation type="journal article" date="2010" name="Stand. Genomic Sci.">
        <title>Complete genome sequence of Segniliparus rotundus type strain (CDC 1076).</title>
        <authorList>
            <person name="Sikorski J."/>
            <person name="Lapidus A."/>
            <person name="Copeland A."/>
            <person name="Misra M."/>
            <person name="Glavina Del Rio T."/>
            <person name="Nolan M."/>
            <person name="Lucas S."/>
            <person name="Chen F."/>
            <person name="Tice H."/>
            <person name="Cheng J.F."/>
            <person name="Jando M."/>
            <person name="Schneider S."/>
            <person name="Bruce D."/>
            <person name="Goodwin L."/>
            <person name="Pitluck S."/>
            <person name="Liolios K."/>
            <person name="Mikhailova N."/>
            <person name="Pati A."/>
            <person name="Ivanova N."/>
            <person name="Mavromatis K."/>
            <person name="Chen A."/>
            <person name="Palaniappan K."/>
            <person name="Chertkov O."/>
            <person name="Land M."/>
            <person name="Hauser L."/>
            <person name="Chang Y.J."/>
            <person name="Jeffries C.D."/>
            <person name="Brettin T."/>
            <person name="Detter J.C."/>
            <person name="Han C."/>
            <person name="Rohde M."/>
            <person name="Goker M."/>
            <person name="Bristow J."/>
            <person name="Eisen J.A."/>
            <person name="Markowitz V."/>
            <person name="Hugenholtz P."/>
            <person name="Kyrpides N.C."/>
            <person name="Klenk H.P."/>
        </authorList>
    </citation>
    <scope>NUCLEOTIDE SEQUENCE [LARGE SCALE GENOMIC DNA]</scope>
    <source>
        <strain evidence="3">ATCC BAA-972 / CDC 1076 / CIP 108378 / DSM 44985 / JCM 13578</strain>
    </source>
</reference>
<dbReference type="AlphaFoldDB" id="D6ZEB2"/>
<proteinExistence type="predicted"/>
<dbReference type="STRING" id="640132.Srot_0916"/>
<gene>
    <name evidence="2" type="ordered locus">Srot_0916</name>
</gene>
<sequence length="242" mass="26398">MLLLAAYLGGVGLATGGFIWLLESSTGALERQGAGPRPDRWAVAGWWALTALAGVFAVGILLALFRAIPVLWAVHAILRKEASPERRHTLASVRLAPVWRALKGFVAMLAASLLGAYFGLSVAHAREAQSDLRHTVFLAFAIFFAIWMAVWIRLGSHWQNDLGKMEEAARVKAVRDALDSWVDRDEGRVGRWLFAPSPSSREALLDFAETPKTVGTVAVVAVLPLIITTFGEAVVFAFRSFF</sequence>
<keyword evidence="3" id="KW-1185">Reference proteome</keyword>
<dbReference type="EMBL" id="CP001958">
    <property type="protein sequence ID" value="ADG97392.1"/>
    <property type="molecule type" value="Genomic_DNA"/>
</dbReference>
<organism evidence="2 3">
    <name type="scientific">Segniliparus rotundus (strain ATCC BAA-972 / CDC 1076 / CIP 108378 / DSM 44985 / JCM 13578)</name>
    <dbReference type="NCBI Taxonomy" id="640132"/>
    <lineage>
        <taxon>Bacteria</taxon>
        <taxon>Bacillati</taxon>
        <taxon>Actinomycetota</taxon>
        <taxon>Actinomycetes</taxon>
        <taxon>Mycobacteriales</taxon>
        <taxon>Segniliparaceae</taxon>
        <taxon>Segniliparus</taxon>
    </lineage>
</organism>
<keyword evidence="1" id="KW-1133">Transmembrane helix</keyword>
<name>D6ZEB2_SEGRD</name>
<evidence type="ECO:0000313" key="3">
    <source>
        <dbReference type="Proteomes" id="UP000002247"/>
    </source>
</evidence>
<feature type="transmembrane region" description="Helical" evidence="1">
    <location>
        <begin position="214"/>
        <end position="238"/>
    </location>
</feature>